<organism evidence="3 4">
    <name type="scientific">Adineta ricciae</name>
    <name type="common">Rotifer</name>
    <dbReference type="NCBI Taxonomy" id="249248"/>
    <lineage>
        <taxon>Eukaryota</taxon>
        <taxon>Metazoa</taxon>
        <taxon>Spiralia</taxon>
        <taxon>Gnathifera</taxon>
        <taxon>Rotifera</taxon>
        <taxon>Eurotatoria</taxon>
        <taxon>Bdelloidea</taxon>
        <taxon>Adinetida</taxon>
        <taxon>Adinetidae</taxon>
        <taxon>Adineta</taxon>
    </lineage>
</organism>
<feature type="signal peptide" evidence="2">
    <location>
        <begin position="1"/>
        <end position="20"/>
    </location>
</feature>
<feature type="chain" id="PRO_5032292818" evidence="2">
    <location>
        <begin position="21"/>
        <end position="282"/>
    </location>
</feature>
<evidence type="ECO:0000256" key="2">
    <source>
        <dbReference type="SAM" id="SignalP"/>
    </source>
</evidence>
<feature type="region of interest" description="Disordered" evidence="1">
    <location>
        <begin position="202"/>
        <end position="239"/>
    </location>
</feature>
<evidence type="ECO:0000313" key="3">
    <source>
        <dbReference type="EMBL" id="CAF1076624.1"/>
    </source>
</evidence>
<dbReference type="OrthoDB" id="10523148at2759"/>
<reference evidence="3" key="1">
    <citation type="submission" date="2021-02" db="EMBL/GenBank/DDBJ databases">
        <authorList>
            <person name="Nowell W R."/>
        </authorList>
    </citation>
    <scope>NUCLEOTIDE SEQUENCE</scope>
</reference>
<proteinExistence type="predicted"/>
<gene>
    <name evidence="3" type="ORF">EDS130_LOCUS18725</name>
</gene>
<evidence type="ECO:0000256" key="1">
    <source>
        <dbReference type="SAM" id="MobiDB-lite"/>
    </source>
</evidence>
<dbReference type="EMBL" id="CAJNOJ010000088">
    <property type="protein sequence ID" value="CAF1076624.1"/>
    <property type="molecule type" value="Genomic_DNA"/>
</dbReference>
<protein>
    <submittedName>
        <fullName evidence="3">Uncharacterized protein</fullName>
    </submittedName>
</protein>
<dbReference type="Proteomes" id="UP000663852">
    <property type="component" value="Unassembled WGS sequence"/>
</dbReference>
<name>A0A814MDN5_ADIRI</name>
<dbReference type="AlphaFoldDB" id="A0A814MDN5"/>
<keyword evidence="2" id="KW-0732">Signal</keyword>
<evidence type="ECO:0000313" key="4">
    <source>
        <dbReference type="Proteomes" id="UP000663852"/>
    </source>
</evidence>
<accession>A0A814MDN5</accession>
<sequence>MILAAFILLLLLVNLPRTSAASTCAIGRQFCGNVCYAPGVQKCINQVICSYHQELCNGRCYTPGVQQCYGKIICAYDQKPCGNNTREVVTLITKNLHNKKCAFHEYSFVMSVKYSVNDAEDQEDGMTYDDEAGELTLDEHKAQLEAKRKRMLTKLPKLQIRQADEGVELKFYPTFQWVYRKTNDAGKKWQLLNDYMEEEAAKKAMGTPTSVETDDGSHDFTNSEENQDKADEDEEQSSIPIQTEHVLSTTESKEAAPQHPFFHTQFSDDVSDRTNNFSTFYY</sequence>
<comment type="caution">
    <text evidence="3">The sequence shown here is derived from an EMBL/GenBank/DDBJ whole genome shotgun (WGS) entry which is preliminary data.</text>
</comment>